<dbReference type="CDD" id="cd01284">
    <property type="entry name" value="Riboflavin_deaminase-reductase"/>
    <property type="match status" value="1"/>
</dbReference>
<feature type="binding site" evidence="15">
    <location>
        <position position="306"/>
    </location>
    <ligand>
        <name>substrate</name>
    </ligand>
</feature>
<reference evidence="18 19" key="1">
    <citation type="journal article" date="2011" name="Front. Microbiol.">
        <title>Genomic signatures of strain selection and enhancement in Bacillus atrophaeus var. globigii, a historical biowarfare simulant.</title>
        <authorList>
            <person name="Gibbons H.S."/>
            <person name="Broomall S.M."/>
            <person name="McNew L.A."/>
            <person name="Daligault H."/>
            <person name="Chapman C."/>
            <person name="Bruce D."/>
            <person name="Karavis M."/>
            <person name="Krepps M."/>
            <person name="McGregor P.A."/>
            <person name="Hong C."/>
            <person name="Park K.H."/>
            <person name="Akmal A."/>
            <person name="Feldman A."/>
            <person name="Lin J.S."/>
            <person name="Chang W.E."/>
            <person name="Higgs B.W."/>
            <person name="Demirev P."/>
            <person name="Lindquist J."/>
            <person name="Liem A."/>
            <person name="Fochler E."/>
            <person name="Read T.D."/>
            <person name="Tapia R."/>
            <person name="Johnson S."/>
            <person name="Bishop-Lilly K.A."/>
            <person name="Detter C."/>
            <person name="Han C."/>
            <person name="Sozhamannan S."/>
            <person name="Rosenzweig C.N."/>
            <person name="Skowronski E.W."/>
        </authorList>
    </citation>
    <scope>NUCLEOTIDE SEQUENCE [LARGE SCALE GENOMIC DNA]</scope>
    <source>
        <strain evidence="18 19">MLST1</strain>
    </source>
</reference>
<evidence type="ECO:0000256" key="5">
    <source>
        <dbReference type="ARBA" id="ARBA00007417"/>
    </source>
</evidence>
<dbReference type="InterPro" id="IPR002125">
    <property type="entry name" value="CMP_dCMP_dom"/>
</dbReference>
<dbReference type="PROSITE" id="PS51747">
    <property type="entry name" value="CYT_DCMP_DEAMINASES_2"/>
    <property type="match status" value="1"/>
</dbReference>
<dbReference type="EC" id="1.1.1.193" evidence="13"/>
<dbReference type="InterPro" id="IPR050765">
    <property type="entry name" value="Riboflavin_Biosynth_HTPR"/>
</dbReference>
<evidence type="ECO:0000256" key="10">
    <source>
        <dbReference type="ARBA" id="ARBA00022857"/>
    </source>
</evidence>
<comment type="catalytic activity">
    <reaction evidence="13">
        <text>2,5-diamino-6-hydroxy-4-(5-phosphoribosylamino)-pyrimidine + H2O + H(+) = 5-amino-6-(5-phospho-D-ribosylamino)uracil + NH4(+)</text>
        <dbReference type="Rhea" id="RHEA:21868"/>
        <dbReference type="ChEBI" id="CHEBI:15377"/>
        <dbReference type="ChEBI" id="CHEBI:15378"/>
        <dbReference type="ChEBI" id="CHEBI:28938"/>
        <dbReference type="ChEBI" id="CHEBI:58453"/>
        <dbReference type="ChEBI" id="CHEBI:58614"/>
        <dbReference type="EC" id="3.5.4.26"/>
    </reaction>
</comment>
<dbReference type="RefSeq" id="WP_126803038.1">
    <property type="nucleotide sequence ID" value="NZ_PIPL01000001.1"/>
</dbReference>
<evidence type="ECO:0000256" key="9">
    <source>
        <dbReference type="ARBA" id="ARBA00022833"/>
    </source>
</evidence>
<dbReference type="EMBL" id="PIPL01000001">
    <property type="protein sequence ID" value="RUO26222.1"/>
    <property type="molecule type" value="Genomic_DNA"/>
</dbReference>
<accession>A0A432W839</accession>
<evidence type="ECO:0000256" key="1">
    <source>
        <dbReference type="ARBA" id="ARBA00002151"/>
    </source>
</evidence>
<feature type="binding site" evidence="15">
    <location>
        <position position="204"/>
    </location>
    <ligand>
        <name>NADP(+)</name>
        <dbReference type="ChEBI" id="CHEBI:58349"/>
    </ligand>
</feature>
<keyword evidence="8 13" id="KW-0378">Hydrolase</keyword>
<protein>
    <recommendedName>
        <fullName evidence="13">Riboflavin biosynthesis protein RibD</fullName>
    </recommendedName>
    <domain>
        <recommendedName>
            <fullName evidence="13">Diaminohydroxyphosphoribosylaminopyrimidine deaminase</fullName>
            <shortName evidence="13">DRAP deaminase</shortName>
            <ecNumber evidence="13">3.5.4.26</ecNumber>
        </recommendedName>
        <alternativeName>
            <fullName evidence="13">Riboflavin-specific deaminase</fullName>
        </alternativeName>
    </domain>
    <domain>
        <recommendedName>
            <fullName evidence="13">5-amino-6-(5-phosphoribosylamino)uracil reductase</fullName>
            <ecNumber evidence="13">1.1.1.193</ecNumber>
        </recommendedName>
        <alternativeName>
            <fullName evidence="13">HTP reductase</fullName>
        </alternativeName>
    </domain>
</protein>
<evidence type="ECO:0000256" key="16">
    <source>
        <dbReference type="PIRSR" id="PIRSR006769-3"/>
    </source>
</evidence>
<dbReference type="Pfam" id="PF00383">
    <property type="entry name" value="dCMP_cyt_deam_1"/>
    <property type="match status" value="1"/>
</dbReference>
<comment type="pathway">
    <text evidence="2 13">Cofactor biosynthesis; riboflavin biosynthesis; 5-amino-6-(D-ribitylamino)uracil from GTP: step 2/4.</text>
</comment>
<keyword evidence="12" id="KW-0511">Multifunctional enzyme</keyword>
<dbReference type="InterPro" id="IPR016193">
    <property type="entry name" value="Cytidine_deaminase-like"/>
</dbReference>
<dbReference type="InterPro" id="IPR002734">
    <property type="entry name" value="RibDG_C"/>
</dbReference>
<evidence type="ECO:0000313" key="19">
    <source>
        <dbReference type="Proteomes" id="UP000288293"/>
    </source>
</evidence>
<dbReference type="UniPathway" id="UPA00275">
    <property type="reaction ID" value="UER00401"/>
</dbReference>
<comment type="catalytic activity">
    <reaction evidence="13">
        <text>5-amino-6-(5-phospho-D-ribitylamino)uracil + NADP(+) = 5-amino-6-(5-phospho-D-ribosylamino)uracil + NADPH + H(+)</text>
        <dbReference type="Rhea" id="RHEA:17845"/>
        <dbReference type="ChEBI" id="CHEBI:15378"/>
        <dbReference type="ChEBI" id="CHEBI:57783"/>
        <dbReference type="ChEBI" id="CHEBI:58349"/>
        <dbReference type="ChEBI" id="CHEBI:58421"/>
        <dbReference type="ChEBI" id="CHEBI:58453"/>
        <dbReference type="EC" id="1.1.1.193"/>
    </reaction>
</comment>
<evidence type="ECO:0000313" key="18">
    <source>
        <dbReference type="EMBL" id="RUO26222.1"/>
    </source>
</evidence>
<dbReference type="PANTHER" id="PTHR38011">
    <property type="entry name" value="DIHYDROFOLATE REDUCTASE FAMILY PROTEIN (AFU_ORTHOLOGUE AFUA_8G06820)"/>
    <property type="match status" value="1"/>
</dbReference>
<organism evidence="18 19">
    <name type="scientific">Aliidiomarina minuta</name>
    <dbReference type="NCBI Taxonomy" id="880057"/>
    <lineage>
        <taxon>Bacteria</taxon>
        <taxon>Pseudomonadati</taxon>
        <taxon>Pseudomonadota</taxon>
        <taxon>Gammaproteobacteria</taxon>
        <taxon>Alteromonadales</taxon>
        <taxon>Idiomarinaceae</taxon>
        <taxon>Aliidiomarina</taxon>
    </lineage>
</organism>
<feature type="binding site" evidence="15">
    <location>
        <position position="176"/>
    </location>
    <ligand>
        <name>substrate</name>
    </ligand>
</feature>
<dbReference type="GO" id="GO:0009231">
    <property type="term" value="P:riboflavin biosynthetic process"/>
    <property type="evidence" value="ECO:0007669"/>
    <property type="project" value="UniProtKB-UniPathway"/>
</dbReference>
<dbReference type="InterPro" id="IPR011549">
    <property type="entry name" value="RibD_C"/>
</dbReference>
<comment type="caution">
    <text evidence="18">The sequence shown here is derived from an EMBL/GenBank/DDBJ whole genome shotgun (WGS) entry which is preliminary data.</text>
</comment>
<dbReference type="PANTHER" id="PTHR38011:SF7">
    <property type="entry name" value="2,5-DIAMINO-6-RIBOSYLAMINO-4(3H)-PYRIMIDINONE 5'-PHOSPHATE REDUCTASE"/>
    <property type="match status" value="1"/>
</dbReference>
<dbReference type="Pfam" id="PF01872">
    <property type="entry name" value="RibD_C"/>
    <property type="match status" value="1"/>
</dbReference>
<feature type="binding site" evidence="16">
    <location>
        <position position="83"/>
    </location>
    <ligand>
        <name>Zn(2+)</name>
        <dbReference type="ChEBI" id="CHEBI:29105"/>
        <note>catalytic</note>
    </ligand>
</feature>
<dbReference type="EC" id="3.5.4.26" evidence="13"/>
<dbReference type="Gene3D" id="3.40.430.10">
    <property type="entry name" value="Dihydrofolate Reductase, subunit A"/>
    <property type="match status" value="1"/>
</dbReference>
<evidence type="ECO:0000256" key="12">
    <source>
        <dbReference type="ARBA" id="ARBA00023268"/>
    </source>
</evidence>
<feature type="binding site" evidence="16">
    <location>
        <position position="58"/>
    </location>
    <ligand>
        <name>Zn(2+)</name>
        <dbReference type="ChEBI" id="CHEBI:29105"/>
        <note>catalytic</note>
    </ligand>
</feature>
<comment type="function">
    <text evidence="1 13">Converts 2,5-diamino-6-(ribosylamino)-4(3h)-pyrimidinone 5'-phosphate into 5-amino-6-(ribosylamino)-2,4(1h,3h)-pyrimidinedione 5'-phosphate.</text>
</comment>
<name>A0A432W839_9GAMM</name>
<dbReference type="FunFam" id="3.40.140.10:FF:000025">
    <property type="entry name" value="Riboflavin biosynthesis protein RibD"/>
    <property type="match status" value="1"/>
</dbReference>
<evidence type="ECO:0000256" key="4">
    <source>
        <dbReference type="ARBA" id="ARBA00005259"/>
    </source>
</evidence>
<feature type="binding site" evidence="15">
    <location>
        <position position="212"/>
    </location>
    <ligand>
        <name>substrate</name>
    </ligand>
</feature>
<dbReference type="Proteomes" id="UP000288293">
    <property type="component" value="Unassembled WGS sequence"/>
</dbReference>
<dbReference type="GO" id="GO:0008270">
    <property type="term" value="F:zinc ion binding"/>
    <property type="evidence" value="ECO:0007669"/>
    <property type="project" value="InterPro"/>
</dbReference>
<feature type="binding site" evidence="15">
    <location>
        <position position="192"/>
    </location>
    <ligand>
        <name>substrate</name>
    </ligand>
</feature>
<dbReference type="OrthoDB" id="9800865at2"/>
<feature type="active site" description="Proton donor" evidence="14">
    <location>
        <position position="60"/>
    </location>
</feature>
<dbReference type="AlphaFoldDB" id="A0A432W839"/>
<evidence type="ECO:0000256" key="7">
    <source>
        <dbReference type="ARBA" id="ARBA00022723"/>
    </source>
</evidence>
<evidence type="ECO:0000256" key="15">
    <source>
        <dbReference type="PIRSR" id="PIRSR006769-2"/>
    </source>
</evidence>
<keyword evidence="6 13" id="KW-0686">Riboflavin biosynthesis</keyword>
<evidence type="ECO:0000256" key="8">
    <source>
        <dbReference type="ARBA" id="ARBA00022801"/>
    </source>
</evidence>
<feature type="binding site" evidence="15">
    <location>
        <position position="162"/>
    </location>
    <ligand>
        <name>NADP(+)</name>
        <dbReference type="ChEBI" id="CHEBI:58349"/>
    </ligand>
</feature>
<dbReference type="Gene3D" id="3.40.140.10">
    <property type="entry name" value="Cytidine Deaminase, domain 2"/>
    <property type="match status" value="1"/>
</dbReference>
<dbReference type="GO" id="GO:0008835">
    <property type="term" value="F:diaminohydroxyphosphoribosylaminopyrimidine deaminase activity"/>
    <property type="evidence" value="ECO:0007669"/>
    <property type="project" value="UniProtKB-EC"/>
</dbReference>
<dbReference type="SUPFAM" id="SSF53927">
    <property type="entry name" value="Cytidine deaminase-like"/>
    <property type="match status" value="1"/>
</dbReference>
<evidence type="ECO:0000256" key="13">
    <source>
        <dbReference type="PIRNR" id="PIRNR006769"/>
    </source>
</evidence>
<dbReference type="NCBIfam" id="TIGR00227">
    <property type="entry name" value="ribD_Cterm"/>
    <property type="match status" value="1"/>
</dbReference>
<feature type="binding site" evidence="15">
    <location>
        <begin position="308"/>
        <end position="314"/>
    </location>
    <ligand>
        <name>NADP(+)</name>
        <dbReference type="ChEBI" id="CHEBI:58349"/>
    </ligand>
</feature>
<keyword evidence="19" id="KW-1185">Reference proteome</keyword>
<comment type="cofactor">
    <cofactor evidence="13 16">
        <name>Zn(2+)</name>
        <dbReference type="ChEBI" id="CHEBI:29105"/>
    </cofactor>
    <text evidence="13 16">Binds 1 zinc ion.</text>
</comment>
<evidence type="ECO:0000256" key="3">
    <source>
        <dbReference type="ARBA" id="ARBA00004910"/>
    </source>
</evidence>
<comment type="pathway">
    <text evidence="3 13">Cofactor biosynthesis; riboflavin biosynthesis; 5-amino-6-(D-ribitylamino)uracil from GTP: step 3/4.</text>
</comment>
<keyword evidence="7 13" id="KW-0479">Metal-binding</keyword>
<dbReference type="GO" id="GO:0008703">
    <property type="term" value="F:5-amino-6-(5-phosphoribosylamino)uracil reductase activity"/>
    <property type="evidence" value="ECO:0007669"/>
    <property type="project" value="UniProtKB-EC"/>
</dbReference>
<comment type="similarity">
    <text evidence="5 13">In the C-terminal section; belongs to the HTP reductase family.</text>
</comment>
<feature type="binding site" evidence="15">
    <location>
        <position position="208"/>
    </location>
    <ligand>
        <name>NADP(+)</name>
        <dbReference type="ChEBI" id="CHEBI:58349"/>
    </ligand>
</feature>
<comment type="similarity">
    <text evidence="4 13">In the N-terminal section; belongs to the cytidine and deoxycytidylate deaminase family.</text>
</comment>
<evidence type="ECO:0000256" key="6">
    <source>
        <dbReference type="ARBA" id="ARBA00022619"/>
    </source>
</evidence>
<feature type="domain" description="CMP/dCMP-type deaminase" evidence="17">
    <location>
        <begin position="9"/>
        <end position="131"/>
    </location>
</feature>
<evidence type="ECO:0000256" key="14">
    <source>
        <dbReference type="PIRSR" id="PIRSR006769-1"/>
    </source>
</evidence>
<keyword evidence="10 13" id="KW-0521">NADP</keyword>
<evidence type="ECO:0000259" key="17">
    <source>
        <dbReference type="PROSITE" id="PS51747"/>
    </source>
</evidence>
<proteinExistence type="inferred from homology"/>
<evidence type="ECO:0000256" key="11">
    <source>
        <dbReference type="ARBA" id="ARBA00023002"/>
    </source>
</evidence>
<gene>
    <name evidence="18" type="primary">ribD</name>
    <name evidence="18" type="ORF">CWE09_05770</name>
</gene>
<keyword evidence="9 13" id="KW-0862">Zinc</keyword>
<dbReference type="InterPro" id="IPR004794">
    <property type="entry name" value="Eubact_RibD"/>
</dbReference>
<dbReference type="InterPro" id="IPR024072">
    <property type="entry name" value="DHFR-like_dom_sf"/>
</dbReference>
<dbReference type="NCBIfam" id="TIGR00326">
    <property type="entry name" value="eubact_ribD"/>
    <property type="match status" value="1"/>
</dbReference>
<feature type="binding site" evidence="15">
    <location>
        <position position="215"/>
    </location>
    <ligand>
        <name>substrate</name>
    </ligand>
</feature>
<dbReference type="PROSITE" id="PS00903">
    <property type="entry name" value="CYT_DCMP_DEAMINASES_1"/>
    <property type="match status" value="1"/>
</dbReference>
<keyword evidence="11 13" id="KW-0560">Oxidoreductase</keyword>
<dbReference type="GO" id="GO:0050661">
    <property type="term" value="F:NADP binding"/>
    <property type="evidence" value="ECO:0007669"/>
    <property type="project" value="InterPro"/>
</dbReference>
<dbReference type="SUPFAM" id="SSF53597">
    <property type="entry name" value="Dihydrofolate reductase-like"/>
    <property type="match status" value="1"/>
</dbReference>
<evidence type="ECO:0000256" key="2">
    <source>
        <dbReference type="ARBA" id="ARBA00004882"/>
    </source>
</evidence>
<dbReference type="PIRSF" id="PIRSF006769">
    <property type="entry name" value="RibD"/>
    <property type="match status" value="1"/>
</dbReference>
<feature type="binding site" evidence="15">
    <location>
        <position position="178"/>
    </location>
    <ligand>
        <name>NADP(+)</name>
        <dbReference type="ChEBI" id="CHEBI:58349"/>
    </ligand>
</feature>
<feature type="binding site" evidence="16">
    <location>
        <position position="92"/>
    </location>
    <ligand>
        <name>Zn(2+)</name>
        <dbReference type="ChEBI" id="CHEBI:29105"/>
        <note>catalytic</note>
    </ligand>
</feature>
<dbReference type="InterPro" id="IPR016192">
    <property type="entry name" value="APOBEC/CMP_deaminase_Zn-bd"/>
</dbReference>
<sequence>MIDSPLFTEADNAFMQEALSLAARGRFTTHPNPNVGCLIVRDNKVVGHGWHAQAGTPHAEVHALREAGVLAADSTVYVTLEPCSHFGRTPPCADALIKAGVARVVVAMQDPYFQVSGRGIKRLREHGIQVDCGLMEAAARRLNAGFIKRAEKGLPYVRLKMAASLDGRTALANGESKWITSAEARADVQLHRAASSAILSGAGTVLTDDPMLTVRPEQLPQGLYPEDMPIRPPVRVLVDNQNQLGPDLQLWQHSGPVWLARTTESSQPLPEQGQQLLVKSTAEQRVDLKDLMQTLASRDINDVWCETGSRLGGALLEAGLVDELIVYMAPKLLGPDARGLLDLSLLTDMAQVPEFEFESIERIGPDIKIVARLTT</sequence>